<dbReference type="Gene3D" id="3.40.50.300">
    <property type="entry name" value="P-loop containing nucleotide triphosphate hydrolases"/>
    <property type="match status" value="1"/>
</dbReference>
<dbReference type="InterPro" id="IPR050238">
    <property type="entry name" value="DNA_Rep/Repair_Clamp_Loader"/>
</dbReference>
<name>B3ES29_AMOA5</name>
<gene>
    <name evidence="1" type="ordered locus">Aasi_0634</name>
</gene>
<evidence type="ECO:0008006" key="3">
    <source>
        <dbReference type="Google" id="ProtNLM"/>
    </source>
</evidence>
<dbReference type="HOGENOM" id="CLU_006229_4_2_10"/>
<dbReference type="EMBL" id="CP001102">
    <property type="protein sequence ID" value="ACE06031.1"/>
    <property type="molecule type" value="Genomic_DNA"/>
</dbReference>
<dbReference type="PANTHER" id="PTHR11669:SF8">
    <property type="entry name" value="DNA POLYMERASE III SUBUNIT DELTA"/>
    <property type="match status" value="1"/>
</dbReference>
<dbReference type="SUPFAM" id="SSF52540">
    <property type="entry name" value="P-loop containing nucleoside triphosphate hydrolases"/>
    <property type="match status" value="1"/>
</dbReference>
<dbReference type="eggNOG" id="COG0470">
    <property type="taxonomic scope" value="Bacteria"/>
</dbReference>
<organism evidence="1 2">
    <name type="scientific">Amoebophilus asiaticus (strain 5a2)</name>
    <dbReference type="NCBI Taxonomy" id="452471"/>
    <lineage>
        <taxon>Bacteria</taxon>
        <taxon>Pseudomonadati</taxon>
        <taxon>Bacteroidota</taxon>
        <taxon>Cytophagia</taxon>
        <taxon>Cytophagales</taxon>
        <taxon>Amoebophilaceae</taxon>
        <taxon>Candidatus Amoebophilus</taxon>
    </lineage>
</organism>
<dbReference type="AlphaFoldDB" id="B3ES29"/>
<dbReference type="PANTHER" id="PTHR11669">
    <property type="entry name" value="REPLICATION FACTOR C / DNA POLYMERASE III GAMMA-TAU SUBUNIT"/>
    <property type="match status" value="1"/>
</dbReference>
<reference evidence="1 2" key="1">
    <citation type="journal article" date="2010" name="J. Bacteriol.">
        <title>The genome of the amoeba symbiont 'Candidatus Amoebophilus asiaticus' reveals common mechanisms for host cell interaction among amoeba-associated bacteria.</title>
        <authorList>
            <person name="Schmitz-Esser S."/>
            <person name="Tischler P."/>
            <person name="Arnold R."/>
            <person name="Montanaro J."/>
            <person name="Wagner M."/>
            <person name="Rattei T."/>
            <person name="Horn M."/>
        </authorList>
    </citation>
    <scope>NUCLEOTIDE SEQUENCE [LARGE SCALE GENOMIC DNA]</scope>
    <source>
        <strain evidence="1 2">5a2</strain>
    </source>
</reference>
<accession>B3ES29</accession>
<dbReference type="OrthoDB" id="9811073at2"/>
<keyword evidence="2" id="KW-1185">Reference proteome</keyword>
<dbReference type="KEGG" id="aas:Aasi_0634"/>
<dbReference type="Pfam" id="PF13177">
    <property type="entry name" value="DNA_pol3_delta2"/>
    <property type="match status" value="1"/>
</dbReference>
<dbReference type="GO" id="GO:0006261">
    <property type="term" value="P:DNA-templated DNA replication"/>
    <property type="evidence" value="ECO:0007669"/>
    <property type="project" value="TreeGrafter"/>
</dbReference>
<evidence type="ECO:0000313" key="1">
    <source>
        <dbReference type="EMBL" id="ACE06031.1"/>
    </source>
</evidence>
<evidence type="ECO:0000313" key="2">
    <source>
        <dbReference type="Proteomes" id="UP000001227"/>
    </source>
</evidence>
<proteinExistence type="predicted"/>
<dbReference type="STRING" id="452471.Aasi_0634"/>
<sequence>MMQFADIPTHLQLKKRLIYLATSEQIPHAQLFWGPPGSACITLALAFAAYLNCKNRLPEDSCGICDSCRKMKNSTHPNVKFIFPINTTKLNSETEITSNNFLKLWYPFIKTQPYGDITDWSHHIGAEHKQLIIPRVEAKYISQYASMQSLESSYKIIFIWLPEYFHPTTANAMLKTLEDPPPHTLFFLVSLAPEKLLGTIRSRLQQVYIPLFSDEVIAQLLAQQYELSSQKLGEVVRLAEGNLNKAYKLIEESNTELFEQCKGWMRVCYAQDFAKLMAHAENFQGIQKENQKYFLNYILHMIRQALLVQFSHENVIRIHGEERQFAEKLGQTLDYDAVKKINTWLNQSHYYIDRNLNPKILFLNLSLKIAQLFQHTRKKAT</sequence>
<protein>
    <recommendedName>
        <fullName evidence="3">DNA polymerase III subunit delta</fullName>
    </recommendedName>
</protein>
<dbReference type="Proteomes" id="UP000001227">
    <property type="component" value="Chromosome"/>
</dbReference>
<dbReference type="InterPro" id="IPR027417">
    <property type="entry name" value="P-loop_NTPase"/>
</dbReference>